<dbReference type="AlphaFoldDB" id="A0AA35XK50"/>
<dbReference type="Proteomes" id="UP001174909">
    <property type="component" value="Unassembled WGS sequence"/>
</dbReference>
<evidence type="ECO:0000313" key="5">
    <source>
        <dbReference type="Proteomes" id="UP001174909"/>
    </source>
</evidence>
<evidence type="ECO:0000256" key="1">
    <source>
        <dbReference type="ARBA" id="ARBA00022694"/>
    </source>
</evidence>
<keyword evidence="5" id="KW-1185">Reference proteome</keyword>
<evidence type="ECO:0000259" key="2">
    <source>
        <dbReference type="Pfam" id="PF01702"/>
    </source>
</evidence>
<reference evidence="4" key="1">
    <citation type="submission" date="2023-03" db="EMBL/GenBank/DDBJ databases">
        <authorList>
            <person name="Steffen K."/>
            <person name="Cardenas P."/>
        </authorList>
    </citation>
    <scope>NUCLEOTIDE SEQUENCE</scope>
</reference>
<feature type="domain" description="DUF5591" evidence="3">
    <location>
        <begin position="386"/>
        <end position="509"/>
    </location>
</feature>
<dbReference type="Pfam" id="PF17884">
    <property type="entry name" value="DUF5591"/>
    <property type="match status" value="1"/>
</dbReference>
<dbReference type="EMBL" id="CASHTH010004289">
    <property type="protein sequence ID" value="CAI8055616.1"/>
    <property type="molecule type" value="Genomic_DNA"/>
</dbReference>
<evidence type="ECO:0000259" key="3">
    <source>
        <dbReference type="Pfam" id="PF17884"/>
    </source>
</evidence>
<gene>
    <name evidence="4" type="ORF">GBAR_LOCUS30340</name>
</gene>
<evidence type="ECO:0000313" key="4">
    <source>
        <dbReference type="EMBL" id="CAI8055616.1"/>
    </source>
</evidence>
<dbReference type="GO" id="GO:0005737">
    <property type="term" value="C:cytoplasm"/>
    <property type="evidence" value="ECO:0007669"/>
    <property type="project" value="TreeGrafter"/>
</dbReference>
<dbReference type="PANTHER" id="PTHR46499:SF1">
    <property type="entry name" value="QUEUINE TRNA-RIBOSYLTRANSFERASE"/>
    <property type="match status" value="1"/>
</dbReference>
<dbReference type="InterPro" id="IPR002616">
    <property type="entry name" value="tRNA_ribo_trans-like"/>
</dbReference>
<feature type="domain" description="tRNA-guanine(15) transglycosylase-like" evidence="2">
    <location>
        <begin position="15"/>
        <end position="302"/>
    </location>
</feature>
<dbReference type="InterPro" id="IPR036895">
    <property type="entry name" value="Uracil-DNA_glycosylase-like_sf"/>
</dbReference>
<dbReference type="SUPFAM" id="SSF51713">
    <property type="entry name" value="tRNA-guanine transglycosylase"/>
    <property type="match status" value="1"/>
</dbReference>
<proteinExistence type="predicted"/>
<organism evidence="4 5">
    <name type="scientific">Geodia barretti</name>
    <name type="common">Barrett's horny sponge</name>
    <dbReference type="NCBI Taxonomy" id="519541"/>
    <lineage>
        <taxon>Eukaryota</taxon>
        <taxon>Metazoa</taxon>
        <taxon>Porifera</taxon>
        <taxon>Demospongiae</taxon>
        <taxon>Heteroscleromorpha</taxon>
        <taxon>Tetractinellida</taxon>
        <taxon>Astrophorina</taxon>
        <taxon>Geodiidae</taxon>
        <taxon>Geodia</taxon>
    </lineage>
</organism>
<comment type="caution">
    <text evidence="4">The sequence shown here is derived from an EMBL/GenBank/DDBJ whole genome shotgun (WGS) entry which is preliminary data.</text>
</comment>
<dbReference type="InterPro" id="IPR040777">
    <property type="entry name" value="DUF5591"/>
</dbReference>
<dbReference type="Gene3D" id="3.40.50.10630">
    <property type="entry name" value="Uracil-DNA glycosylase-like"/>
    <property type="match status" value="1"/>
</dbReference>
<dbReference type="InterPro" id="IPR036511">
    <property type="entry name" value="TGT-like_sf"/>
</dbReference>
<accession>A0AA35XK50</accession>
<dbReference type="GO" id="GO:0002099">
    <property type="term" value="P:tRNA wobble guanine modification"/>
    <property type="evidence" value="ECO:0007669"/>
    <property type="project" value="TreeGrafter"/>
</dbReference>
<dbReference type="Gene3D" id="3.20.20.105">
    <property type="entry name" value="Queuine tRNA-ribosyltransferase-like"/>
    <property type="match status" value="1"/>
</dbReference>
<dbReference type="Pfam" id="PF01702">
    <property type="entry name" value="TGT"/>
    <property type="match status" value="1"/>
</dbReference>
<dbReference type="NCBIfam" id="TIGR00449">
    <property type="entry name" value="tgt_general"/>
    <property type="match status" value="1"/>
</dbReference>
<dbReference type="PANTHER" id="PTHR46499">
    <property type="entry name" value="QUEUINE TRNA-RIBOSYLTRANSFERASE"/>
    <property type="match status" value="1"/>
</dbReference>
<protein>
    <submittedName>
        <fullName evidence="4">Archaeosine synthase subunit alpha</fullName>
    </submittedName>
</protein>
<dbReference type="SUPFAM" id="SSF52141">
    <property type="entry name" value="Uracil-DNA glycosylase-like"/>
    <property type="match status" value="1"/>
</dbReference>
<name>A0AA35XK50_GEOBA</name>
<dbReference type="InterPro" id="IPR050076">
    <property type="entry name" value="ArchSynthase1/Queuine_TRR"/>
</dbReference>
<sequence length="548" mass="61980">MREHYREQNGVYESALFLDSGGFKLLYNTGLDLEEFGIHKETEAEDILNLQLGFEGDIVASLDYPLPPNLARPEAEARMKQSLANAVQVAERLATNTSEMRTVPYLYTCCHGQSGEDTSDYVTQLFAQMGGILPSFGLAVGSLVPLRGRDDSEVMALVNGVVQAIPDNRRDTTPIHAFGVSGVLTPLLAYIGVDTFDSSGYIHTSRSLTYSQPHTQKKLRIMEMDERDCNCYICEAYPLQEIQQAFMDKQSYRATSTGKFKSEYYAAIGLHNFQTEADILDEMRTAIAADDALEGLVRHLAKYQNFRGLRRATAWLSENDRTLAVRLARTLVQMPTPTKTKHTQQTLNQLELFPSDYKKAENKIQTVQGDKESQTVSLAYTPDDFRVPCDYKPPDGKEILLAIPCAGKKPYSLSRTHTMITNRLQTAFGEGQERIHKITLSGLYGPVPEEFETEDAVIRYDFQLSHKNTAQIEQCATRLVDYLQKYSDSYTLKIGYATSRAYRAVFELAEKRFPTFILLPKELRQKRLAEFFRHTNLDALVEVIQDKL</sequence>
<keyword evidence="1" id="KW-0819">tRNA processing</keyword>